<dbReference type="PANTHER" id="PTHR42781:SF4">
    <property type="entry name" value="SPERMIDINE_PUTRESCINE IMPORT ATP-BINDING PROTEIN POTA"/>
    <property type="match status" value="1"/>
</dbReference>
<evidence type="ECO:0000256" key="5">
    <source>
        <dbReference type="ARBA" id="ARBA00022840"/>
    </source>
</evidence>
<evidence type="ECO:0000256" key="9">
    <source>
        <dbReference type="ARBA" id="ARBA00041133"/>
    </source>
</evidence>
<evidence type="ECO:0000313" key="13">
    <source>
        <dbReference type="Proteomes" id="UP000600363"/>
    </source>
</evidence>
<comment type="subcellular location">
    <subcellularLocation>
        <location evidence="1">Cell membrane</location>
        <topology evidence="1">Peripheral membrane protein</topology>
    </subcellularLocation>
</comment>
<dbReference type="Gene3D" id="3.40.50.300">
    <property type="entry name" value="P-loop containing nucleotide triphosphate hydrolases"/>
    <property type="match status" value="1"/>
</dbReference>
<evidence type="ECO:0000313" key="12">
    <source>
        <dbReference type="EMBL" id="HIH69462.1"/>
    </source>
</evidence>
<organism evidence="12 13">
    <name type="scientific">Methermicoccus shengliensis</name>
    <dbReference type="NCBI Taxonomy" id="660064"/>
    <lineage>
        <taxon>Archaea</taxon>
        <taxon>Methanobacteriati</taxon>
        <taxon>Methanobacteriota</taxon>
        <taxon>Stenosarchaea group</taxon>
        <taxon>Methanomicrobia</taxon>
        <taxon>Methanosarcinales</taxon>
        <taxon>Methermicoccaceae</taxon>
        <taxon>Methermicoccus</taxon>
    </lineage>
</organism>
<dbReference type="Pfam" id="PF00005">
    <property type="entry name" value="ABC_tran"/>
    <property type="match status" value="1"/>
</dbReference>
<evidence type="ECO:0000256" key="4">
    <source>
        <dbReference type="ARBA" id="ARBA00022741"/>
    </source>
</evidence>
<evidence type="ECO:0000256" key="6">
    <source>
        <dbReference type="ARBA" id="ARBA00038307"/>
    </source>
</evidence>
<dbReference type="PANTHER" id="PTHR42781">
    <property type="entry name" value="SPERMIDINE/PUTRESCINE IMPORT ATP-BINDING PROTEIN POTA"/>
    <property type="match status" value="1"/>
</dbReference>
<evidence type="ECO:0000256" key="10">
    <source>
        <dbReference type="ARBA" id="ARBA00047936"/>
    </source>
</evidence>
<protein>
    <recommendedName>
        <fullName evidence="9">Molybdate/tungstate import ATP-binding protein WtpC</fullName>
        <ecNumber evidence="8">7.3.2.6</ecNumber>
    </recommendedName>
</protein>
<comment type="caution">
    <text evidence="12">The sequence shown here is derived from an EMBL/GenBank/DDBJ whole genome shotgun (WGS) entry which is preliminary data.</text>
</comment>
<dbReference type="InterPro" id="IPR017871">
    <property type="entry name" value="ABC_transporter-like_CS"/>
</dbReference>
<accession>A0A832RWR1</accession>
<dbReference type="InterPro" id="IPR003593">
    <property type="entry name" value="AAA+_ATPase"/>
</dbReference>
<dbReference type="Proteomes" id="UP000600363">
    <property type="component" value="Unassembled WGS sequence"/>
</dbReference>
<gene>
    <name evidence="12" type="ORF">HA299_02395</name>
</gene>
<keyword evidence="2" id="KW-0813">Transport</keyword>
<dbReference type="InterPro" id="IPR050093">
    <property type="entry name" value="ABC_SmlMolc_Importer"/>
</dbReference>
<sequence length="212" mass="23380">MRLCVRRGVLALVGPNGSGKTTTLDMLAGLIQPDHGRVVLGGRVLFDSEEGVNVPPEHRNVGYIFQNYALFPHMSVHSNVAFGLKMRGIERARACERTDEVLELLGISHLASKKPRELSGGEMQKVALARVLVLTPRLLLCDEPFSAMDSTAKHMARAELKRVLKELDIPAVLVSHDPQEVESLADSVCTMSRGRVMHTKGHEKCVHEEGMR</sequence>
<keyword evidence="3" id="KW-0500">Molybdenum</keyword>
<dbReference type="GO" id="GO:0016887">
    <property type="term" value="F:ATP hydrolysis activity"/>
    <property type="evidence" value="ECO:0007669"/>
    <property type="project" value="InterPro"/>
</dbReference>
<comment type="catalytic activity">
    <reaction evidence="10">
        <text>tungstate(in) + ATP + H2O = tungstate(out) + ADP + phosphate + H(+)</text>
        <dbReference type="Rhea" id="RHEA:35027"/>
        <dbReference type="ChEBI" id="CHEBI:15377"/>
        <dbReference type="ChEBI" id="CHEBI:15378"/>
        <dbReference type="ChEBI" id="CHEBI:30616"/>
        <dbReference type="ChEBI" id="CHEBI:43474"/>
        <dbReference type="ChEBI" id="CHEBI:46502"/>
        <dbReference type="ChEBI" id="CHEBI:456216"/>
        <dbReference type="EC" id="7.3.2.6"/>
    </reaction>
</comment>
<evidence type="ECO:0000259" key="11">
    <source>
        <dbReference type="PROSITE" id="PS50893"/>
    </source>
</evidence>
<dbReference type="InterPro" id="IPR027417">
    <property type="entry name" value="P-loop_NTPase"/>
</dbReference>
<comment type="subunit">
    <text evidence="7">The complex is composed of two ATP-binding proteins (WtpC), two transmembrane proteins (WtpB) and a solute-binding protein (WtpA).</text>
</comment>
<dbReference type="GO" id="GO:0005886">
    <property type="term" value="C:plasma membrane"/>
    <property type="evidence" value="ECO:0007669"/>
    <property type="project" value="UniProtKB-SubCell"/>
</dbReference>
<dbReference type="PROSITE" id="PS00211">
    <property type="entry name" value="ABC_TRANSPORTER_1"/>
    <property type="match status" value="1"/>
</dbReference>
<feature type="domain" description="ABC transporter" evidence="11">
    <location>
        <begin position="1"/>
        <end position="211"/>
    </location>
</feature>
<keyword evidence="5 12" id="KW-0067">ATP-binding</keyword>
<dbReference type="GO" id="GO:1901238">
    <property type="term" value="F:ABC-type tungstate transporter activity"/>
    <property type="evidence" value="ECO:0007669"/>
    <property type="project" value="UniProtKB-EC"/>
</dbReference>
<dbReference type="RefSeq" id="WP_157203042.1">
    <property type="nucleotide sequence ID" value="NZ_DUIH01000009.1"/>
</dbReference>
<dbReference type="GO" id="GO:0005524">
    <property type="term" value="F:ATP binding"/>
    <property type="evidence" value="ECO:0007669"/>
    <property type="project" value="UniProtKB-KW"/>
</dbReference>
<evidence type="ECO:0000256" key="7">
    <source>
        <dbReference type="ARBA" id="ARBA00038781"/>
    </source>
</evidence>
<dbReference type="EMBL" id="DUIH01000009">
    <property type="protein sequence ID" value="HIH69462.1"/>
    <property type="molecule type" value="Genomic_DNA"/>
</dbReference>
<dbReference type="EC" id="7.3.2.6" evidence="8"/>
<name>A0A832RWR1_9EURY</name>
<dbReference type="InterPro" id="IPR003439">
    <property type="entry name" value="ABC_transporter-like_ATP-bd"/>
</dbReference>
<dbReference type="SUPFAM" id="SSF52540">
    <property type="entry name" value="P-loop containing nucleoside triphosphate hydrolases"/>
    <property type="match status" value="1"/>
</dbReference>
<evidence type="ECO:0000256" key="3">
    <source>
        <dbReference type="ARBA" id="ARBA00022505"/>
    </source>
</evidence>
<keyword evidence="4" id="KW-0547">Nucleotide-binding</keyword>
<dbReference type="SMART" id="SM00382">
    <property type="entry name" value="AAA"/>
    <property type="match status" value="1"/>
</dbReference>
<evidence type="ECO:0000256" key="8">
    <source>
        <dbReference type="ARBA" id="ARBA00039025"/>
    </source>
</evidence>
<comment type="similarity">
    <text evidence="6">Belongs to the ABC transporter superfamily. Sulfate/tungstate importer (TC 3.A.1.6) family.</text>
</comment>
<proteinExistence type="inferred from homology"/>
<evidence type="ECO:0000256" key="1">
    <source>
        <dbReference type="ARBA" id="ARBA00004202"/>
    </source>
</evidence>
<dbReference type="AlphaFoldDB" id="A0A832RWR1"/>
<evidence type="ECO:0000256" key="2">
    <source>
        <dbReference type="ARBA" id="ARBA00022448"/>
    </source>
</evidence>
<reference evidence="12" key="1">
    <citation type="journal article" date="2020" name="bioRxiv">
        <title>A rank-normalized archaeal taxonomy based on genome phylogeny resolves widespread incomplete and uneven classifications.</title>
        <authorList>
            <person name="Rinke C."/>
            <person name="Chuvochina M."/>
            <person name="Mussig A.J."/>
            <person name="Chaumeil P.-A."/>
            <person name="Waite D.W."/>
            <person name="Whitman W.B."/>
            <person name="Parks D.H."/>
            <person name="Hugenholtz P."/>
        </authorList>
    </citation>
    <scope>NUCLEOTIDE SEQUENCE</scope>
    <source>
        <strain evidence="12">UBA12518</strain>
    </source>
</reference>
<dbReference type="PROSITE" id="PS50893">
    <property type="entry name" value="ABC_TRANSPORTER_2"/>
    <property type="match status" value="1"/>
</dbReference>